<evidence type="ECO:0000256" key="2">
    <source>
        <dbReference type="ARBA" id="ARBA00022478"/>
    </source>
</evidence>
<protein>
    <recommendedName>
        <fullName evidence="8">DNA-directed RNA polymerase III subunit RPC4</fullName>
    </recommendedName>
</protein>
<dbReference type="GO" id="GO:0005666">
    <property type="term" value="C:RNA polymerase III complex"/>
    <property type="evidence" value="ECO:0007669"/>
    <property type="project" value="InterPro"/>
</dbReference>
<keyword evidence="7" id="KW-1185">Reference proteome</keyword>
<accession>A0AAN7RA33</accession>
<organism evidence="6 7">
    <name type="scientific">Trapa natans</name>
    <name type="common">Water chestnut</name>
    <dbReference type="NCBI Taxonomy" id="22666"/>
    <lineage>
        <taxon>Eukaryota</taxon>
        <taxon>Viridiplantae</taxon>
        <taxon>Streptophyta</taxon>
        <taxon>Embryophyta</taxon>
        <taxon>Tracheophyta</taxon>
        <taxon>Spermatophyta</taxon>
        <taxon>Magnoliopsida</taxon>
        <taxon>eudicotyledons</taxon>
        <taxon>Gunneridae</taxon>
        <taxon>Pentapetalae</taxon>
        <taxon>rosids</taxon>
        <taxon>malvids</taxon>
        <taxon>Myrtales</taxon>
        <taxon>Lythraceae</taxon>
        <taxon>Trapa</taxon>
    </lineage>
</organism>
<evidence type="ECO:0000256" key="5">
    <source>
        <dbReference type="SAM" id="MobiDB-lite"/>
    </source>
</evidence>
<proteinExistence type="predicted"/>
<evidence type="ECO:0000256" key="1">
    <source>
        <dbReference type="ARBA" id="ARBA00004123"/>
    </source>
</evidence>
<evidence type="ECO:0008006" key="8">
    <source>
        <dbReference type="Google" id="ProtNLM"/>
    </source>
</evidence>
<dbReference type="AlphaFoldDB" id="A0AAN7RA33"/>
<evidence type="ECO:0000256" key="4">
    <source>
        <dbReference type="ARBA" id="ARBA00023242"/>
    </source>
</evidence>
<dbReference type="Proteomes" id="UP001346149">
    <property type="component" value="Unassembled WGS sequence"/>
</dbReference>
<reference evidence="6 7" key="1">
    <citation type="journal article" date="2023" name="Hortic Res">
        <title>Pangenome of water caltrop reveals structural variations and asymmetric subgenome divergence after allopolyploidization.</title>
        <authorList>
            <person name="Zhang X."/>
            <person name="Chen Y."/>
            <person name="Wang L."/>
            <person name="Yuan Y."/>
            <person name="Fang M."/>
            <person name="Shi L."/>
            <person name="Lu R."/>
            <person name="Comes H.P."/>
            <person name="Ma Y."/>
            <person name="Chen Y."/>
            <person name="Huang G."/>
            <person name="Zhou Y."/>
            <person name="Zheng Z."/>
            <person name="Qiu Y."/>
        </authorList>
    </citation>
    <scope>NUCLEOTIDE SEQUENCE [LARGE SCALE GENOMIC DNA]</scope>
    <source>
        <strain evidence="6">F231</strain>
    </source>
</reference>
<dbReference type="InterPro" id="IPR007811">
    <property type="entry name" value="RPC4"/>
</dbReference>
<sequence>MESKPDVGGGAAPRKVRFAPKAPPRKPKPAVVKTEVRDDGNDDDFKAKDLLRHFNEGILKGNAKAERKVAPSQIAFGYGGAAASIKSYGSRSRFINQGTDNAFPREEKEYQEPWDYHSYYPVSVPLRRPYLGNPELLDEQEFGNDLETAAFDENFNSAEELGLMEENLEPSMFFVQLPPSLPVMKPWASTEGGEERTESSKTPVGGCGLDELPGGFMGKMLVYRSGAIKLKLGDNLYDVSAGSSCVFAQEVVAMNTAEKHCSSVGELTKRVIITPDVDSILDSIDKL</sequence>
<keyword evidence="3" id="KW-0804">Transcription</keyword>
<evidence type="ECO:0000256" key="3">
    <source>
        <dbReference type="ARBA" id="ARBA00023163"/>
    </source>
</evidence>
<dbReference type="Pfam" id="PF05132">
    <property type="entry name" value="RNA_pol_Rpc4"/>
    <property type="match status" value="1"/>
</dbReference>
<dbReference type="PANTHER" id="PTHR13408:SF0">
    <property type="entry name" value="DNA-DIRECTED RNA POLYMERASE III SUBUNIT RPC4"/>
    <property type="match status" value="1"/>
</dbReference>
<gene>
    <name evidence="6" type="ORF">SAY86_023321</name>
</gene>
<dbReference type="PANTHER" id="PTHR13408">
    <property type="entry name" value="DNA-DIRECTED RNA POLYMERASE III"/>
    <property type="match status" value="1"/>
</dbReference>
<feature type="compositionally biased region" description="Basic residues" evidence="5">
    <location>
        <begin position="14"/>
        <end position="28"/>
    </location>
</feature>
<comment type="caution">
    <text evidence="6">The sequence shown here is derived from an EMBL/GenBank/DDBJ whole genome shotgun (WGS) entry which is preliminary data.</text>
</comment>
<evidence type="ECO:0000313" key="6">
    <source>
        <dbReference type="EMBL" id="KAK4792886.1"/>
    </source>
</evidence>
<dbReference type="EMBL" id="JAXQNO010000008">
    <property type="protein sequence ID" value="KAK4792886.1"/>
    <property type="molecule type" value="Genomic_DNA"/>
</dbReference>
<dbReference type="GO" id="GO:0042797">
    <property type="term" value="P:tRNA transcription by RNA polymerase III"/>
    <property type="evidence" value="ECO:0007669"/>
    <property type="project" value="TreeGrafter"/>
</dbReference>
<feature type="region of interest" description="Disordered" evidence="5">
    <location>
        <begin position="1"/>
        <end position="44"/>
    </location>
</feature>
<keyword evidence="2" id="KW-0240">DNA-directed RNA polymerase</keyword>
<feature type="compositionally biased region" description="Basic and acidic residues" evidence="5">
    <location>
        <begin position="34"/>
        <end position="44"/>
    </location>
</feature>
<dbReference type="GO" id="GO:0003677">
    <property type="term" value="F:DNA binding"/>
    <property type="evidence" value="ECO:0007669"/>
    <property type="project" value="InterPro"/>
</dbReference>
<keyword evidence="4" id="KW-0539">Nucleus</keyword>
<evidence type="ECO:0000313" key="7">
    <source>
        <dbReference type="Proteomes" id="UP001346149"/>
    </source>
</evidence>
<comment type="subcellular location">
    <subcellularLocation>
        <location evidence="1">Nucleus</location>
    </subcellularLocation>
</comment>
<name>A0AAN7RA33_TRANT</name>